<evidence type="ECO:0000256" key="4">
    <source>
        <dbReference type="ARBA" id="ARBA00022989"/>
    </source>
</evidence>
<dbReference type="AlphaFoldDB" id="X1RA20"/>
<feature type="transmembrane region" description="Helical" evidence="6">
    <location>
        <begin position="20"/>
        <end position="37"/>
    </location>
</feature>
<evidence type="ECO:0000256" key="1">
    <source>
        <dbReference type="ARBA" id="ARBA00004651"/>
    </source>
</evidence>
<dbReference type="InterPro" id="IPR000515">
    <property type="entry name" value="MetI-like"/>
</dbReference>
<name>X1RA20_9ZZZZ</name>
<keyword evidence="2" id="KW-0813">Transport</keyword>
<sequence>PGTTILSLNLHITHHILPNIMAPLIIIFTTSVGRMILMEAAISFLGFGIPPPVPSWGLMLSFEGRRFMLLAPRLAIWPGVTLTVTVFGAAVLGDAVRDILDPRMRGGLGRYGKTKLKN</sequence>
<keyword evidence="3 6" id="KW-0812">Transmembrane</keyword>
<organism evidence="8">
    <name type="scientific">marine sediment metagenome</name>
    <dbReference type="NCBI Taxonomy" id="412755"/>
    <lineage>
        <taxon>unclassified sequences</taxon>
        <taxon>metagenomes</taxon>
        <taxon>ecological metagenomes</taxon>
    </lineage>
</organism>
<dbReference type="EMBL" id="BARV01036292">
    <property type="protein sequence ID" value="GAI52444.1"/>
    <property type="molecule type" value="Genomic_DNA"/>
</dbReference>
<comment type="caution">
    <text evidence="8">The sequence shown here is derived from an EMBL/GenBank/DDBJ whole genome shotgun (WGS) entry which is preliminary data.</text>
</comment>
<protein>
    <recommendedName>
        <fullName evidence="7">ABC transmembrane type-1 domain-containing protein</fullName>
    </recommendedName>
</protein>
<evidence type="ECO:0000313" key="8">
    <source>
        <dbReference type="EMBL" id="GAI52444.1"/>
    </source>
</evidence>
<dbReference type="InterPro" id="IPR050366">
    <property type="entry name" value="BP-dependent_transpt_permease"/>
</dbReference>
<evidence type="ECO:0000256" key="5">
    <source>
        <dbReference type="ARBA" id="ARBA00023136"/>
    </source>
</evidence>
<feature type="non-terminal residue" evidence="8">
    <location>
        <position position="1"/>
    </location>
</feature>
<feature type="transmembrane region" description="Helical" evidence="6">
    <location>
        <begin position="44"/>
        <end position="62"/>
    </location>
</feature>
<dbReference type="GO" id="GO:0055085">
    <property type="term" value="P:transmembrane transport"/>
    <property type="evidence" value="ECO:0007669"/>
    <property type="project" value="InterPro"/>
</dbReference>
<dbReference type="PANTHER" id="PTHR43386:SF1">
    <property type="entry name" value="D,D-DIPEPTIDE TRANSPORT SYSTEM PERMEASE PROTEIN DDPC-RELATED"/>
    <property type="match status" value="1"/>
</dbReference>
<evidence type="ECO:0000256" key="2">
    <source>
        <dbReference type="ARBA" id="ARBA00022448"/>
    </source>
</evidence>
<dbReference type="Pfam" id="PF00528">
    <property type="entry name" value="BPD_transp_1"/>
    <property type="match status" value="1"/>
</dbReference>
<gene>
    <name evidence="8" type="ORF">S06H3_56429</name>
</gene>
<keyword evidence="4 6" id="KW-1133">Transmembrane helix</keyword>
<dbReference type="GO" id="GO:0005886">
    <property type="term" value="C:plasma membrane"/>
    <property type="evidence" value="ECO:0007669"/>
    <property type="project" value="UniProtKB-SubCell"/>
</dbReference>
<evidence type="ECO:0000259" key="7">
    <source>
        <dbReference type="Pfam" id="PF00528"/>
    </source>
</evidence>
<keyword evidence="5 6" id="KW-0472">Membrane</keyword>
<dbReference type="PANTHER" id="PTHR43386">
    <property type="entry name" value="OLIGOPEPTIDE TRANSPORT SYSTEM PERMEASE PROTEIN APPC"/>
    <property type="match status" value="1"/>
</dbReference>
<evidence type="ECO:0000256" key="6">
    <source>
        <dbReference type="SAM" id="Phobius"/>
    </source>
</evidence>
<feature type="transmembrane region" description="Helical" evidence="6">
    <location>
        <begin position="74"/>
        <end position="96"/>
    </location>
</feature>
<feature type="domain" description="ABC transmembrane type-1" evidence="7">
    <location>
        <begin position="12"/>
        <end position="105"/>
    </location>
</feature>
<evidence type="ECO:0000256" key="3">
    <source>
        <dbReference type="ARBA" id="ARBA00022692"/>
    </source>
</evidence>
<reference evidence="8" key="1">
    <citation type="journal article" date="2014" name="Front. Microbiol.">
        <title>High frequency of phylogenetically diverse reductive dehalogenase-homologous genes in deep subseafloor sedimentary metagenomes.</title>
        <authorList>
            <person name="Kawai M."/>
            <person name="Futagami T."/>
            <person name="Toyoda A."/>
            <person name="Takaki Y."/>
            <person name="Nishi S."/>
            <person name="Hori S."/>
            <person name="Arai W."/>
            <person name="Tsubouchi T."/>
            <person name="Morono Y."/>
            <person name="Uchiyama I."/>
            <person name="Ito T."/>
            <person name="Fujiyama A."/>
            <person name="Inagaki F."/>
            <person name="Takami H."/>
        </authorList>
    </citation>
    <scope>NUCLEOTIDE SEQUENCE</scope>
    <source>
        <strain evidence="8">Expedition CK06-06</strain>
    </source>
</reference>
<accession>X1RA20</accession>
<proteinExistence type="predicted"/>
<comment type="subcellular location">
    <subcellularLocation>
        <location evidence="1">Cell membrane</location>
        <topology evidence="1">Multi-pass membrane protein</topology>
    </subcellularLocation>
</comment>